<gene>
    <name evidence="1" type="ORF">V6N12_064487</name>
</gene>
<organism evidence="1 2">
    <name type="scientific">Hibiscus sabdariffa</name>
    <name type="common">roselle</name>
    <dbReference type="NCBI Taxonomy" id="183260"/>
    <lineage>
        <taxon>Eukaryota</taxon>
        <taxon>Viridiplantae</taxon>
        <taxon>Streptophyta</taxon>
        <taxon>Embryophyta</taxon>
        <taxon>Tracheophyta</taxon>
        <taxon>Spermatophyta</taxon>
        <taxon>Magnoliopsida</taxon>
        <taxon>eudicotyledons</taxon>
        <taxon>Gunneridae</taxon>
        <taxon>Pentapetalae</taxon>
        <taxon>rosids</taxon>
        <taxon>malvids</taxon>
        <taxon>Malvales</taxon>
        <taxon>Malvaceae</taxon>
        <taxon>Malvoideae</taxon>
        <taxon>Hibiscus</taxon>
    </lineage>
</organism>
<evidence type="ECO:0000313" key="1">
    <source>
        <dbReference type="EMBL" id="KAK8595983.1"/>
    </source>
</evidence>
<name>A0ABR2G6G2_9ROSI</name>
<sequence>MSKSVVPPVIPVKGKVKDAWCASTMGSFKFNTDGAVVGSFGPTGISGVLRNHKGEVLVEFSRSIKQLVFSRIYSNPSGVTTLKPEAK</sequence>
<keyword evidence="2" id="KW-1185">Reference proteome</keyword>
<dbReference type="Proteomes" id="UP001472677">
    <property type="component" value="Unassembled WGS sequence"/>
</dbReference>
<protein>
    <recommendedName>
        <fullName evidence="3">RNase H type-1 domain-containing protein</fullName>
    </recommendedName>
</protein>
<accession>A0ABR2G6G2</accession>
<reference evidence="1 2" key="1">
    <citation type="journal article" date="2024" name="G3 (Bethesda)">
        <title>Genome assembly of Hibiscus sabdariffa L. provides insights into metabolisms of medicinal natural products.</title>
        <authorList>
            <person name="Kim T."/>
        </authorList>
    </citation>
    <scope>NUCLEOTIDE SEQUENCE [LARGE SCALE GENOMIC DNA]</scope>
    <source>
        <strain evidence="1">TK-2024</strain>
        <tissue evidence="1">Old leaves</tissue>
    </source>
</reference>
<proteinExistence type="predicted"/>
<evidence type="ECO:0000313" key="2">
    <source>
        <dbReference type="Proteomes" id="UP001472677"/>
    </source>
</evidence>
<evidence type="ECO:0008006" key="3">
    <source>
        <dbReference type="Google" id="ProtNLM"/>
    </source>
</evidence>
<comment type="caution">
    <text evidence="1">The sequence shown here is derived from an EMBL/GenBank/DDBJ whole genome shotgun (WGS) entry which is preliminary data.</text>
</comment>
<dbReference type="EMBL" id="JBBPBM010000002">
    <property type="protein sequence ID" value="KAK8595983.1"/>
    <property type="molecule type" value="Genomic_DNA"/>
</dbReference>